<dbReference type="InterPro" id="IPR042122">
    <property type="entry name" value="Ser_AcTrfase_N_sf"/>
</dbReference>
<dbReference type="RefSeq" id="WP_204050469.1">
    <property type="nucleotide sequence ID" value="NZ_BOOF01000030.1"/>
</dbReference>
<evidence type="ECO:0000256" key="8">
    <source>
        <dbReference type="ARBA" id="ARBA00023315"/>
    </source>
</evidence>
<keyword evidence="8" id="KW-0012">Acyltransferase</keyword>
<evidence type="ECO:0000256" key="1">
    <source>
        <dbReference type="ARBA" id="ARBA00004876"/>
    </source>
</evidence>
<dbReference type="SUPFAM" id="SSF56059">
    <property type="entry name" value="Glutathione synthetase ATP-binding domain-like"/>
    <property type="match status" value="1"/>
</dbReference>
<keyword evidence="7" id="KW-0198">Cysteine biosynthesis</keyword>
<comment type="catalytic activity">
    <reaction evidence="9">
        <text>L-serine + acetyl-CoA = O-acetyl-L-serine + CoA</text>
        <dbReference type="Rhea" id="RHEA:24560"/>
        <dbReference type="ChEBI" id="CHEBI:33384"/>
        <dbReference type="ChEBI" id="CHEBI:57287"/>
        <dbReference type="ChEBI" id="CHEBI:57288"/>
        <dbReference type="ChEBI" id="CHEBI:58340"/>
        <dbReference type="EC" id="2.3.1.30"/>
    </reaction>
</comment>
<keyword evidence="10" id="KW-0067">ATP-binding</keyword>
<dbReference type="PROSITE" id="PS00101">
    <property type="entry name" value="HEXAPEP_TRANSFERASES"/>
    <property type="match status" value="1"/>
</dbReference>
<evidence type="ECO:0000313" key="13">
    <source>
        <dbReference type="Proteomes" id="UP000660454"/>
    </source>
</evidence>
<feature type="domain" description="ATP-grasp" evidence="11">
    <location>
        <begin position="323"/>
        <end position="525"/>
    </location>
</feature>
<keyword evidence="13" id="KW-1185">Reference proteome</keyword>
<evidence type="ECO:0000256" key="9">
    <source>
        <dbReference type="ARBA" id="ARBA00049486"/>
    </source>
</evidence>
<protein>
    <recommendedName>
        <fullName evidence="3">serine O-acetyltransferase</fullName>
        <ecNumber evidence="3">2.3.1.30</ecNumber>
    </recommendedName>
</protein>
<dbReference type="EMBL" id="BOOF01000030">
    <property type="protein sequence ID" value="GIH64188.1"/>
    <property type="molecule type" value="Genomic_DNA"/>
</dbReference>
<keyword evidence="6" id="KW-0677">Repeat</keyword>
<dbReference type="InterPro" id="IPR013815">
    <property type="entry name" value="ATP_grasp_subdomain_1"/>
</dbReference>
<dbReference type="Gene3D" id="3.30.1490.20">
    <property type="entry name" value="ATP-grasp fold, A domain"/>
    <property type="match status" value="1"/>
</dbReference>
<organism evidence="12 13">
    <name type="scientific">Microbispora siamensis</name>
    <dbReference type="NCBI Taxonomy" id="564413"/>
    <lineage>
        <taxon>Bacteria</taxon>
        <taxon>Bacillati</taxon>
        <taxon>Actinomycetota</taxon>
        <taxon>Actinomycetes</taxon>
        <taxon>Streptosporangiales</taxon>
        <taxon>Streptosporangiaceae</taxon>
        <taxon>Microbispora</taxon>
    </lineage>
</organism>
<dbReference type="InterPro" id="IPR045304">
    <property type="entry name" value="LbH_SAT"/>
</dbReference>
<evidence type="ECO:0000259" key="11">
    <source>
        <dbReference type="PROSITE" id="PS50975"/>
    </source>
</evidence>
<keyword evidence="10" id="KW-0547">Nucleotide-binding</keyword>
<dbReference type="Pfam" id="PF00132">
    <property type="entry name" value="Hexapep"/>
    <property type="match status" value="1"/>
</dbReference>
<evidence type="ECO:0000256" key="5">
    <source>
        <dbReference type="ARBA" id="ARBA00022679"/>
    </source>
</evidence>
<reference evidence="12 13" key="1">
    <citation type="submission" date="2021-01" db="EMBL/GenBank/DDBJ databases">
        <title>Whole genome shotgun sequence of Microbispora siamensis NBRC 104113.</title>
        <authorList>
            <person name="Komaki H."/>
            <person name="Tamura T."/>
        </authorList>
    </citation>
    <scope>NUCLEOTIDE SEQUENCE [LARGE SCALE GENOMIC DNA]</scope>
    <source>
        <strain evidence="12 13">NBRC 104113</strain>
    </source>
</reference>
<evidence type="ECO:0000256" key="3">
    <source>
        <dbReference type="ARBA" id="ARBA00013266"/>
    </source>
</evidence>
<evidence type="ECO:0000256" key="2">
    <source>
        <dbReference type="ARBA" id="ARBA00007274"/>
    </source>
</evidence>
<dbReference type="InterPro" id="IPR011004">
    <property type="entry name" value="Trimer_LpxA-like_sf"/>
</dbReference>
<dbReference type="Gene3D" id="1.10.3130.10">
    <property type="entry name" value="serine acetyltransferase, domain 1"/>
    <property type="match status" value="1"/>
</dbReference>
<comment type="caution">
    <text evidence="12">The sequence shown here is derived from an EMBL/GenBank/DDBJ whole genome shotgun (WGS) entry which is preliminary data.</text>
</comment>
<evidence type="ECO:0000256" key="7">
    <source>
        <dbReference type="ARBA" id="ARBA00023192"/>
    </source>
</evidence>
<dbReference type="Gene3D" id="3.40.50.20">
    <property type="match status" value="1"/>
</dbReference>
<comment type="pathway">
    <text evidence="1">Amino-acid biosynthesis; L-cysteine biosynthesis; L-cysteine from L-serine: step 1/2.</text>
</comment>
<evidence type="ECO:0000256" key="10">
    <source>
        <dbReference type="PROSITE-ProRule" id="PRU00409"/>
    </source>
</evidence>
<dbReference type="Proteomes" id="UP000660454">
    <property type="component" value="Unassembled WGS sequence"/>
</dbReference>
<dbReference type="InterPro" id="IPR001451">
    <property type="entry name" value="Hexapep"/>
</dbReference>
<dbReference type="SUPFAM" id="SSF51161">
    <property type="entry name" value="Trimeric LpxA-like enzymes"/>
    <property type="match status" value="1"/>
</dbReference>
<keyword evidence="4" id="KW-0028">Amino-acid biosynthesis</keyword>
<dbReference type="Pfam" id="PF13535">
    <property type="entry name" value="ATP-grasp_4"/>
    <property type="match status" value="1"/>
</dbReference>
<evidence type="ECO:0000313" key="12">
    <source>
        <dbReference type="EMBL" id="GIH64188.1"/>
    </source>
</evidence>
<dbReference type="InterPro" id="IPR053376">
    <property type="entry name" value="Serine_acetyltransferase"/>
</dbReference>
<dbReference type="Pfam" id="PF18603">
    <property type="entry name" value="LAL_C2"/>
    <property type="match status" value="1"/>
</dbReference>
<dbReference type="CDD" id="cd03354">
    <property type="entry name" value="LbH_SAT"/>
    <property type="match status" value="1"/>
</dbReference>
<dbReference type="PANTHER" id="PTHR42811">
    <property type="entry name" value="SERINE ACETYLTRANSFERASE"/>
    <property type="match status" value="1"/>
</dbReference>
<dbReference type="InterPro" id="IPR018357">
    <property type="entry name" value="Hexapep_transf_CS"/>
</dbReference>
<dbReference type="InterPro" id="IPR011761">
    <property type="entry name" value="ATP-grasp"/>
</dbReference>
<sequence>MNDDQAPAPRGQRPPGLLRLLAEDLRTIVERDPSVLDRKEALLHPVLPALWLHRVAHRLHRRGRRLTARLLMLLARAVTGVEIHPGAVLGRRVFVDHGAAVVIGETAVVGDDVTIYHQVTLGAVGWWRDNLRPDGERRHPVIGARVVLGAGATVLGPVRVGDDAVIGARALVVGDVPAGARALAPLGTVSEPRDRAVQARPAPLPDERNGSMNPDSTVLIVGATDETVRKAKELGLSVLLLQHPTKVNAEQESLADVLRVLDYTDWAAVEPVARELREEPGFRVAVSITEPGLENAGRINDLFGLGGTGYEVTRLFRDKLAMRRHLAGLDPSAVAAAPLLRRGDLDAFAAAHGYPFIVKPTDATASIGVFRVAGPEDAERVWVTVEGLRGTRTDRVSTMYLLQDFFMEEYVEGPEFSVEAFSFAGRHVVVAITEKFGHHDSFAELGHAVPARLAEPEQERIRAAVTRFLDQIGLRDGVTHTEVRLGARGPVIIESHNRIAGDMIPELVRAAYGIDMIEYALGWPFGLVPELPDRPEAHAGACVRSLVSEPGRVESVEGVADAAARDGVLDVRVTAKPGDTVHAVRDNWDRLGLVAVTGPDTTEAIHRGERIAGEAIRIRVAGEDGRTWLARVAEVRSLTEAPA</sequence>
<evidence type="ECO:0000256" key="4">
    <source>
        <dbReference type="ARBA" id="ARBA00022605"/>
    </source>
</evidence>
<evidence type="ECO:0000256" key="6">
    <source>
        <dbReference type="ARBA" id="ARBA00022737"/>
    </source>
</evidence>
<proteinExistence type="inferred from homology"/>
<dbReference type="PROSITE" id="PS50975">
    <property type="entry name" value="ATP_GRASP"/>
    <property type="match status" value="1"/>
</dbReference>
<dbReference type="InterPro" id="IPR040570">
    <property type="entry name" value="LAL_C2"/>
</dbReference>
<gene>
    <name evidence="12" type="ORF">Msi02_50050</name>
</gene>
<comment type="similarity">
    <text evidence="2">Belongs to the transferase hexapeptide repeat family.</text>
</comment>
<dbReference type="EC" id="2.3.1.30" evidence="3"/>
<name>A0ABQ4GS21_9ACTN</name>
<dbReference type="Gene3D" id="3.30.470.20">
    <property type="entry name" value="ATP-grasp fold, B domain"/>
    <property type="match status" value="1"/>
</dbReference>
<dbReference type="NCBIfam" id="NF041874">
    <property type="entry name" value="EPS_EpsC"/>
    <property type="match status" value="1"/>
</dbReference>
<accession>A0ABQ4GS21</accession>
<dbReference type="Gene3D" id="2.160.10.10">
    <property type="entry name" value="Hexapeptide repeat proteins"/>
    <property type="match status" value="1"/>
</dbReference>
<keyword evidence="5" id="KW-0808">Transferase</keyword>